<evidence type="ECO:0000313" key="5">
    <source>
        <dbReference type="EMBL" id="APW40825.1"/>
    </source>
</evidence>
<dbReference type="AlphaFoldDB" id="A0A1P8K485"/>
<dbReference type="STRING" id="1842727.RD110_20135"/>
<dbReference type="Gene3D" id="3.40.50.2300">
    <property type="match status" value="2"/>
</dbReference>
<keyword evidence="1" id="KW-0805">Transcription regulation</keyword>
<protein>
    <submittedName>
        <fullName evidence="5">GntR family transcriptional regulator</fullName>
    </submittedName>
</protein>
<dbReference type="SUPFAM" id="SSF47413">
    <property type="entry name" value="lambda repressor-like DNA-binding domains"/>
    <property type="match status" value="1"/>
</dbReference>
<organism evidence="5 6">
    <name type="scientific">Rhodoferax koreensis</name>
    <dbReference type="NCBI Taxonomy" id="1842727"/>
    <lineage>
        <taxon>Bacteria</taxon>
        <taxon>Pseudomonadati</taxon>
        <taxon>Pseudomonadota</taxon>
        <taxon>Betaproteobacteria</taxon>
        <taxon>Burkholderiales</taxon>
        <taxon>Comamonadaceae</taxon>
        <taxon>Rhodoferax</taxon>
    </lineage>
</organism>
<keyword evidence="6" id="KW-1185">Reference proteome</keyword>
<dbReference type="SUPFAM" id="SSF53822">
    <property type="entry name" value="Periplasmic binding protein-like I"/>
    <property type="match status" value="1"/>
</dbReference>
<proteinExistence type="predicted"/>
<dbReference type="GO" id="GO:0003700">
    <property type="term" value="F:DNA-binding transcription factor activity"/>
    <property type="evidence" value="ECO:0007669"/>
    <property type="project" value="TreeGrafter"/>
</dbReference>
<keyword evidence="3" id="KW-0804">Transcription</keyword>
<dbReference type="InterPro" id="IPR028082">
    <property type="entry name" value="Peripla_BP_I"/>
</dbReference>
<dbReference type="GO" id="GO:0000976">
    <property type="term" value="F:transcription cis-regulatory region binding"/>
    <property type="evidence" value="ECO:0007669"/>
    <property type="project" value="TreeGrafter"/>
</dbReference>
<evidence type="ECO:0000259" key="4">
    <source>
        <dbReference type="PROSITE" id="PS50932"/>
    </source>
</evidence>
<name>A0A1P8K485_9BURK</name>
<dbReference type="Pfam" id="PF13377">
    <property type="entry name" value="Peripla_BP_3"/>
    <property type="match status" value="1"/>
</dbReference>
<dbReference type="PANTHER" id="PTHR30146:SF33">
    <property type="entry name" value="TRANSCRIPTIONAL REGULATOR"/>
    <property type="match status" value="1"/>
</dbReference>
<dbReference type="PANTHER" id="PTHR30146">
    <property type="entry name" value="LACI-RELATED TRANSCRIPTIONAL REPRESSOR"/>
    <property type="match status" value="1"/>
</dbReference>
<dbReference type="RefSeq" id="WP_076205336.1">
    <property type="nucleotide sequence ID" value="NZ_CP019236.1"/>
</dbReference>
<dbReference type="Gene3D" id="1.10.260.40">
    <property type="entry name" value="lambda repressor-like DNA-binding domains"/>
    <property type="match status" value="1"/>
</dbReference>
<evidence type="ECO:0000256" key="3">
    <source>
        <dbReference type="ARBA" id="ARBA00023163"/>
    </source>
</evidence>
<keyword evidence="2" id="KW-0238">DNA-binding</keyword>
<gene>
    <name evidence="5" type="ORF">RD110_20135</name>
</gene>
<evidence type="ECO:0000256" key="2">
    <source>
        <dbReference type="ARBA" id="ARBA00023125"/>
    </source>
</evidence>
<dbReference type="InterPro" id="IPR010982">
    <property type="entry name" value="Lambda_DNA-bd_dom_sf"/>
</dbReference>
<evidence type="ECO:0000313" key="6">
    <source>
        <dbReference type="Proteomes" id="UP000186609"/>
    </source>
</evidence>
<reference evidence="5 6" key="1">
    <citation type="submission" date="2017-01" db="EMBL/GenBank/DDBJ databases">
        <authorList>
            <person name="Mah S.A."/>
            <person name="Swanson W.J."/>
            <person name="Moy G.W."/>
            <person name="Vacquier V.D."/>
        </authorList>
    </citation>
    <scope>NUCLEOTIDE SEQUENCE [LARGE SCALE GENOMIC DNA]</scope>
    <source>
        <strain evidence="5 6">DCY110</strain>
    </source>
</reference>
<feature type="domain" description="HTH lacI-type" evidence="4">
    <location>
        <begin position="18"/>
        <end position="72"/>
    </location>
</feature>
<dbReference type="InterPro" id="IPR000843">
    <property type="entry name" value="HTH_LacI"/>
</dbReference>
<dbReference type="SMART" id="SM00354">
    <property type="entry name" value="HTH_LACI"/>
    <property type="match status" value="1"/>
</dbReference>
<dbReference type="InterPro" id="IPR046335">
    <property type="entry name" value="LacI/GalR-like_sensor"/>
</dbReference>
<dbReference type="KEGG" id="rhy:RD110_20135"/>
<dbReference type="PROSITE" id="PS50932">
    <property type="entry name" value="HTH_LACI_2"/>
    <property type="match status" value="1"/>
</dbReference>
<evidence type="ECO:0000256" key="1">
    <source>
        <dbReference type="ARBA" id="ARBA00023015"/>
    </source>
</evidence>
<dbReference type="CDD" id="cd01392">
    <property type="entry name" value="HTH_LacI"/>
    <property type="match status" value="1"/>
</dbReference>
<accession>A0A1P8K485</accession>
<dbReference type="CDD" id="cd01575">
    <property type="entry name" value="PBP1_GntR"/>
    <property type="match status" value="1"/>
</dbReference>
<dbReference type="EMBL" id="CP019236">
    <property type="protein sequence ID" value="APW40825.1"/>
    <property type="molecule type" value="Genomic_DNA"/>
</dbReference>
<sequence length="343" mass="36368">MSKAPPPPKRSRRRSGAVTLHDVARLAAVAPITASRALNTPERVSAEVRQKVAEAVKRTGYVPNLLAGGLASTRSRLIAAVVPTIAGPVFLQTIQALTAALAEHGYQLMLGQSGYVDSREDALLEAIIGRRPDGIVLTGIMHSAEGRRRLLACGIPVVETWDLTPTPIDMLVGFSHAEVGRAVAEFLFARGRRRLAVVAGDDERSTRRHEAFKAAATALGLPPVAMVVVPAPTTLKSGRRALAELLQADTRIDAVFCSSDLLALGVLTEAQARGLTVPAQLAVVGFGDLEFAADLHPALTTVHIDSTAIGQQAARFIVARAEGREVDQRVVDIGFSIVDRQSA</sequence>
<dbReference type="Pfam" id="PF00356">
    <property type="entry name" value="LacI"/>
    <property type="match status" value="1"/>
</dbReference>
<dbReference type="Proteomes" id="UP000186609">
    <property type="component" value="Chromosome"/>
</dbReference>